<dbReference type="InterPro" id="IPR000014">
    <property type="entry name" value="PAS"/>
</dbReference>
<dbReference type="InterPro" id="IPR035965">
    <property type="entry name" value="PAS-like_dom_sf"/>
</dbReference>
<feature type="domain" description="PAC" evidence="6">
    <location>
        <begin position="928"/>
        <end position="986"/>
    </location>
</feature>
<evidence type="ECO:0000313" key="7">
    <source>
        <dbReference type="EMBL" id="KAK4144765.1"/>
    </source>
</evidence>
<dbReference type="GeneID" id="87813485"/>
<dbReference type="SUPFAM" id="SSF52172">
    <property type="entry name" value="CheY-like"/>
    <property type="match status" value="1"/>
</dbReference>
<protein>
    <recommendedName>
        <fullName evidence="9">Phytochrome</fullName>
    </recommendedName>
</protein>
<dbReference type="PANTHER" id="PTHR43719">
    <property type="entry name" value="TWO-COMPONENT HISTIDINE KINASE"/>
    <property type="match status" value="1"/>
</dbReference>
<dbReference type="InterPro" id="IPR000700">
    <property type="entry name" value="PAS-assoc_C"/>
</dbReference>
<dbReference type="PROSITE" id="PS50109">
    <property type="entry name" value="HIS_KIN"/>
    <property type="match status" value="1"/>
</dbReference>
<dbReference type="InterPro" id="IPR003661">
    <property type="entry name" value="HisK_dim/P_dom"/>
</dbReference>
<dbReference type="InterPro" id="IPR036890">
    <property type="entry name" value="HATPase_C_sf"/>
</dbReference>
<feature type="compositionally biased region" description="Polar residues" evidence="3">
    <location>
        <begin position="221"/>
        <end position="238"/>
    </location>
</feature>
<evidence type="ECO:0000259" key="4">
    <source>
        <dbReference type="PROSITE" id="PS50109"/>
    </source>
</evidence>
<feature type="modified residue" description="4-aspartylphosphate" evidence="2">
    <location>
        <position position="1412"/>
    </location>
</feature>
<dbReference type="Pfam" id="PF00072">
    <property type="entry name" value="Response_reg"/>
    <property type="match status" value="1"/>
</dbReference>
<dbReference type="Pfam" id="PF02518">
    <property type="entry name" value="HATPase_c"/>
    <property type="match status" value="1"/>
</dbReference>
<feature type="compositionally biased region" description="Low complexity" evidence="3">
    <location>
        <begin position="38"/>
        <end position="58"/>
    </location>
</feature>
<dbReference type="RefSeq" id="XP_062638136.1">
    <property type="nucleotide sequence ID" value="XM_062776872.1"/>
</dbReference>
<feature type="region of interest" description="Disordered" evidence="3">
    <location>
        <begin position="390"/>
        <end position="422"/>
    </location>
</feature>
<dbReference type="Proteomes" id="UP001302676">
    <property type="component" value="Unassembled WGS sequence"/>
</dbReference>
<dbReference type="CDD" id="cd17546">
    <property type="entry name" value="REC_hyHK_CKI1_RcsC-like"/>
    <property type="match status" value="1"/>
</dbReference>
<dbReference type="EMBL" id="MU853574">
    <property type="protein sequence ID" value="KAK4144765.1"/>
    <property type="molecule type" value="Genomic_DNA"/>
</dbReference>
<evidence type="ECO:0000256" key="2">
    <source>
        <dbReference type="PROSITE-ProRule" id="PRU00169"/>
    </source>
</evidence>
<dbReference type="Gene3D" id="3.40.50.2300">
    <property type="match status" value="1"/>
</dbReference>
<dbReference type="PROSITE" id="PS50113">
    <property type="entry name" value="PAC"/>
    <property type="match status" value="1"/>
</dbReference>
<keyword evidence="8" id="KW-1185">Reference proteome</keyword>
<dbReference type="SUPFAM" id="SSF55874">
    <property type="entry name" value="ATPase domain of HSP90 chaperone/DNA topoisomerase II/histidine kinase"/>
    <property type="match status" value="1"/>
</dbReference>
<dbReference type="GO" id="GO:0000155">
    <property type="term" value="F:phosphorelay sensor kinase activity"/>
    <property type="evidence" value="ECO:0007669"/>
    <property type="project" value="InterPro"/>
</dbReference>
<dbReference type="Pfam" id="PF26131">
    <property type="entry name" value="PAS-like"/>
    <property type="match status" value="1"/>
</dbReference>
<dbReference type="InterPro" id="IPR004358">
    <property type="entry name" value="Sig_transdc_His_kin-like_C"/>
</dbReference>
<feature type="region of interest" description="Disordered" evidence="3">
    <location>
        <begin position="211"/>
        <end position="261"/>
    </location>
</feature>
<evidence type="ECO:0000256" key="1">
    <source>
        <dbReference type="ARBA" id="ARBA00022553"/>
    </source>
</evidence>
<dbReference type="Gene3D" id="3.30.450.20">
    <property type="entry name" value="PAS domain"/>
    <property type="match status" value="2"/>
</dbReference>
<dbReference type="Pfam" id="PF13188">
    <property type="entry name" value="PAS_8"/>
    <property type="match status" value="1"/>
</dbReference>
<dbReference type="CDD" id="cd00082">
    <property type="entry name" value="HisKA"/>
    <property type="match status" value="1"/>
</dbReference>
<dbReference type="InterPro" id="IPR036097">
    <property type="entry name" value="HisK_dim/P_sf"/>
</dbReference>
<evidence type="ECO:0000259" key="6">
    <source>
        <dbReference type="PROSITE" id="PS50113"/>
    </source>
</evidence>
<feature type="region of interest" description="Disordered" evidence="3">
    <location>
        <begin position="1279"/>
        <end position="1312"/>
    </location>
</feature>
<dbReference type="Gene3D" id="1.10.287.130">
    <property type="match status" value="1"/>
</dbReference>
<reference evidence="7" key="1">
    <citation type="journal article" date="2023" name="Mol. Phylogenet. Evol.">
        <title>Genome-scale phylogeny and comparative genomics of the fungal order Sordariales.</title>
        <authorList>
            <person name="Hensen N."/>
            <person name="Bonometti L."/>
            <person name="Westerberg I."/>
            <person name="Brannstrom I.O."/>
            <person name="Guillou S."/>
            <person name="Cros-Aarteil S."/>
            <person name="Calhoun S."/>
            <person name="Haridas S."/>
            <person name="Kuo A."/>
            <person name="Mondo S."/>
            <person name="Pangilinan J."/>
            <person name="Riley R."/>
            <person name="LaButti K."/>
            <person name="Andreopoulos B."/>
            <person name="Lipzen A."/>
            <person name="Chen C."/>
            <person name="Yan M."/>
            <person name="Daum C."/>
            <person name="Ng V."/>
            <person name="Clum A."/>
            <person name="Steindorff A."/>
            <person name="Ohm R.A."/>
            <person name="Martin F."/>
            <person name="Silar P."/>
            <person name="Natvig D.O."/>
            <person name="Lalanne C."/>
            <person name="Gautier V."/>
            <person name="Ament-Velasquez S.L."/>
            <person name="Kruys A."/>
            <person name="Hutchinson M.I."/>
            <person name="Powell A.J."/>
            <person name="Barry K."/>
            <person name="Miller A.N."/>
            <person name="Grigoriev I.V."/>
            <person name="Debuchy R."/>
            <person name="Gladieux P."/>
            <person name="Hiltunen Thoren M."/>
            <person name="Johannesson H."/>
        </authorList>
    </citation>
    <scope>NUCLEOTIDE SEQUENCE</scope>
    <source>
        <strain evidence="7">CBS 141.50</strain>
    </source>
</reference>
<evidence type="ECO:0000259" key="5">
    <source>
        <dbReference type="PROSITE" id="PS50110"/>
    </source>
</evidence>
<proteinExistence type="predicted"/>
<accession>A0AAN6V665</accession>
<dbReference type="SUPFAM" id="SSF55785">
    <property type="entry name" value="PYP-like sensor domain (PAS domain)"/>
    <property type="match status" value="1"/>
</dbReference>
<comment type="caution">
    <text evidence="7">The sequence shown here is derived from an EMBL/GenBank/DDBJ whole genome shotgun (WGS) entry which is preliminary data.</text>
</comment>
<dbReference type="SMART" id="SM00448">
    <property type="entry name" value="REC"/>
    <property type="match status" value="1"/>
</dbReference>
<name>A0AAN6V665_9PEZI</name>
<dbReference type="InterPro" id="IPR011006">
    <property type="entry name" value="CheY-like_superfamily"/>
</dbReference>
<dbReference type="InterPro" id="IPR001789">
    <property type="entry name" value="Sig_transdc_resp-reg_receiver"/>
</dbReference>
<dbReference type="CDD" id="cd00130">
    <property type="entry name" value="PAS"/>
    <property type="match status" value="1"/>
</dbReference>
<dbReference type="InterPro" id="IPR003594">
    <property type="entry name" value="HATPase_dom"/>
</dbReference>
<gene>
    <name evidence="7" type="ORF">C8A04DRAFT_11188</name>
</gene>
<dbReference type="SMART" id="SM00387">
    <property type="entry name" value="HATPase_c"/>
    <property type="match status" value="1"/>
</dbReference>
<dbReference type="PANTHER" id="PTHR43719:SF30">
    <property type="entry name" value="TWO-COMPONENT SYSTEM RESPONSE REGULATOR"/>
    <property type="match status" value="1"/>
</dbReference>
<feature type="region of interest" description="Disordered" evidence="3">
    <location>
        <begin position="1"/>
        <end position="86"/>
    </location>
</feature>
<dbReference type="SUPFAM" id="SSF47384">
    <property type="entry name" value="Homodimeric domain of signal transducing histidine kinase"/>
    <property type="match status" value="1"/>
</dbReference>
<dbReference type="Gene3D" id="3.30.565.10">
    <property type="entry name" value="Histidine kinase-like ATPase, C-terminal domain"/>
    <property type="match status" value="1"/>
</dbReference>
<evidence type="ECO:0008006" key="9">
    <source>
        <dbReference type="Google" id="ProtNLM"/>
    </source>
</evidence>
<dbReference type="PROSITE" id="PS50110">
    <property type="entry name" value="RESPONSE_REGULATORY"/>
    <property type="match status" value="1"/>
</dbReference>
<organism evidence="7 8">
    <name type="scientific">Dichotomopilus funicola</name>
    <dbReference type="NCBI Taxonomy" id="1934379"/>
    <lineage>
        <taxon>Eukaryota</taxon>
        <taxon>Fungi</taxon>
        <taxon>Dikarya</taxon>
        <taxon>Ascomycota</taxon>
        <taxon>Pezizomycotina</taxon>
        <taxon>Sordariomycetes</taxon>
        <taxon>Sordariomycetidae</taxon>
        <taxon>Sordariales</taxon>
        <taxon>Chaetomiaceae</taxon>
        <taxon>Dichotomopilus</taxon>
    </lineage>
</organism>
<evidence type="ECO:0000256" key="3">
    <source>
        <dbReference type="SAM" id="MobiDB-lite"/>
    </source>
</evidence>
<dbReference type="InterPro" id="IPR005467">
    <property type="entry name" value="His_kinase_dom"/>
</dbReference>
<keyword evidence="1 2" id="KW-0597">Phosphoprotein</keyword>
<dbReference type="InterPro" id="IPR058846">
    <property type="entry name" value="PAS-like"/>
</dbReference>
<feature type="compositionally biased region" description="Polar residues" evidence="3">
    <location>
        <begin position="18"/>
        <end position="37"/>
    </location>
</feature>
<feature type="region of interest" description="Disordered" evidence="3">
    <location>
        <begin position="101"/>
        <end position="165"/>
    </location>
</feature>
<sequence>MRTQLQPEPCISLPDASPTPQAQLLSNSLESPTGSGTSAPFAAPPARRARSSSAGPPSDDQQHKFDPVAASRGDGQHGPGAETETHDIIRHADAPRSIASENAGSASILPETRACERQGAGPCASTRNSPGRRPSGKRGSVTDTAAVRPSGSPNKKPRLAVPGTLPLPTFERGRLPDLPVIASPLFFSSSPRHAFNRTKTLPNPEVIPLTMGDHQPHGDGVTTTRLPKSQISVTSPGLSSGMPRSRSSMELSSLSSSSDGCPQPSVVQLLGIGVVELLEQDERPTFILDLKDSAHLYAGPLHILYANFALRTAAGLLNLLHLDATKLHQGHDYAEFKGWATSLTQDVKAPNAPASSLTYAGVPWTCSTLGKRFRVIRGYRIAAFDPPALTTKAQIPPPSPDSEGVFNGPWASQRPESPREPRDYFGQTALAQVRSHSEPRSRAESTTDTIIHPFDDLALSSPLRTTFDWTQIPIDDPNLSAHHRFARSIDWASTPLGPIESWPAELRIMSSMIMGSPYPASLHWGPDYVAMYNEAYITLAGRKHPSLMGTRYRDAWPEIWDEIGPVFDAAWNSGHATMKHDDPLFILRHGFSEETFFDWAVIPLVGGNGDVVAIYNPAFENTRRRIVERRMLALREVGIKTSEARDVKSFWSQVSKGLECHPKDVPFALVYSVGEDNESDIASLQSGNLAHPPKIVLEGSIGVPDGHPCATPLIDLRCSDEGFAPYMREAMACPTTPVVLSEADGTLPTELIQGLQWVGFGDACRNIVVFPVYPTTAGDMAVGFIVLGINPRRPYDEDYELFVNLLSRQLATSLASVVLFEEEIRRGQMAARLAALDRQELSMQLHLRTQEAMESEYRFTRMAEFGPVGLFIADGHGRINYCNEMWYKISGLSRGANTFAAWMQSIRREDRLPTELAWRRVVEEKVAVTHEFRFNNATELGDGHAVDLWALMSAYPEKDEKGELKSIFGCITDISQQKWAERVQKQHRDEAVELKRQQENFIDITSHEMRNPLSAIVQCAEEISSTLIRCTEEGMGVETPGGVAALIESCVKAAGIITHCVDHQQRIMDDILLLSKLDSNLVLVKPADVQPITVAESVLKMFKTELSYHGIESQIVIDQSYRDLAVNYVKLDPSRLLQVLTNLMTNAIRVTQAETSRSIVISVGASKDISDYDFPYISPHHEHQEDVTDDPSWTDGEKVNLHFSITDTGPGLNEDDARILFLQGSQGGPRTHSTYGGQGLGLFICRTLIELQGGQVAVQSTAGQGSTFAFYIKSRRSDRPVADSPLHTPIPTIPPSLQDSLADEAPSPAQPAIPAIDATHVPLPESPSLFSSHTSCLDVLIVEDNLVNQKVLKRQLDLAGSTTYVANHGGEALAELQSSRFWNHSADSKDNPDVLGSLELKSWKNISVILMDLEMPVMDGISCTRKIRELEAAGIITHHIPIIAVTAYARPEQVASAKAAGVDGVIFKPFRMSDLIPKMRELVLKSIMVPESR</sequence>
<dbReference type="PRINTS" id="PR00344">
    <property type="entry name" value="BCTRLSENSOR"/>
</dbReference>
<reference evidence="7" key="2">
    <citation type="submission" date="2023-05" db="EMBL/GenBank/DDBJ databases">
        <authorList>
            <consortium name="Lawrence Berkeley National Laboratory"/>
            <person name="Steindorff A."/>
            <person name="Hensen N."/>
            <person name="Bonometti L."/>
            <person name="Westerberg I."/>
            <person name="Brannstrom I.O."/>
            <person name="Guillou S."/>
            <person name="Cros-Aarteil S."/>
            <person name="Calhoun S."/>
            <person name="Haridas S."/>
            <person name="Kuo A."/>
            <person name="Mondo S."/>
            <person name="Pangilinan J."/>
            <person name="Riley R."/>
            <person name="Labutti K."/>
            <person name="Andreopoulos B."/>
            <person name="Lipzen A."/>
            <person name="Chen C."/>
            <person name="Yanf M."/>
            <person name="Daum C."/>
            <person name="Ng V."/>
            <person name="Clum A."/>
            <person name="Ohm R."/>
            <person name="Martin F."/>
            <person name="Silar P."/>
            <person name="Natvig D."/>
            <person name="Lalanne C."/>
            <person name="Gautier V."/>
            <person name="Ament-Velasquez S.L."/>
            <person name="Kruys A."/>
            <person name="Hutchinson M.I."/>
            <person name="Powell A.J."/>
            <person name="Barry K."/>
            <person name="Miller A.N."/>
            <person name="Grigoriev I.V."/>
            <person name="Debuchy R."/>
            <person name="Gladieux P."/>
            <person name="Thoren M.H."/>
            <person name="Johannesson H."/>
        </authorList>
    </citation>
    <scope>NUCLEOTIDE SEQUENCE</scope>
    <source>
        <strain evidence="7">CBS 141.50</strain>
    </source>
</reference>
<dbReference type="NCBIfam" id="TIGR00229">
    <property type="entry name" value="sensory_box"/>
    <property type="match status" value="1"/>
</dbReference>
<dbReference type="SMART" id="SM00388">
    <property type="entry name" value="HisKA"/>
    <property type="match status" value="1"/>
</dbReference>
<feature type="compositionally biased region" description="Low complexity" evidence="3">
    <location>
        <begin position="244"/>
        <end position="258"/>
    </location>
</feature>
<feature type="domain" description="Response regulatory" evidence="5">
    <location>
        <begin position="1338"/>
        <end position="1483"/>
    </location>
</feature>
<evidence type="ECO:0000313" key="8">
    <source>
        <dbReference type="Proteomes" id="UP001302676"/>
    </source>
</evidence>
<dbReference type="Pfam" id="PF00512">
    <property type="entry name" value="HisKA"/>
    <property type="match status" value="1"/>
</dbReference>
<dbReference type="InterPro" id="IPR050956">
    <property type="entry name" value="2C_system_His_kinase"/>
</dbReference>
<feature type="domain" description="Histidine kinase" evidence="4">
    <location>
        <begin position="1004"/>
        <end position="1276"/>
    </location>
</feature>